<dbReference type="PANTHER" id="PTHR22958">
    <property type="entry name" value="GLYCEROPHOSPHORYL DIESTER PHOSPHODIESTERASE"/>
    <property type="match status" value="1"/>
</dbReference>
<keyword evidence="2" id="KW-1185">Reference proteome</keyword>
<dbReference type="PANTHER" id="PTHR22958:SF1">
    <property type="entry name" value="GLYCEROPHOSPHOCHOLINE PHOSPHODIESTERASE GPCPD1"/>
    <property type="match status" value="1"/>
</dbReference>
<dbReference type="InterPro" id="IPR051578">
    <property type="entry name" value="GDPD"/>
</dbReference>
<proteinExistence type="predicted"/>
<sequence>MAMIGTVTFTFLIAKPFPYLQTSVPINLVRKPSESPLLIGHRGLGMNLPSHQHLQLGENTIESCSGGIQARRSLRQVRRPDHA</sequence>
<protein>
    <submittedName>
        <fullName evidence="1">Uncharacterized protein</fullName>
    </submittedName>
</protein>
<evidence type="ECO:0000313" key="2">
    <source>
        <dbReference type="Proteomes" id="UP001283341"/>
    </source>
</evidence>
<dbReference type="GO" id="GO:0047389">
    <property type="term" value="F:glycerophosphocholine phosphodiesterase activity"/>
    <property type="evidence" value="ECO:0007669"/>
    <property type="project" value="TreeGrafter"/>
</dbReference>
<comment type="caution">
    <text evidence="1">The sequence shown here is derived from an EMBL/GenBank/DDBJ whole genome shotgun (WGS) entry which is preliminary data.</text>
</comment>
<reference evidence="1" key="2">
    <citation type="submission" date="2023-06" db="EMBL/GenBank/DDBJ databases">
        <authorList>
            <consortium name="Lawrence Berkeley National Laboratory"/>
            <person name="Haridas S."/>
            <person name="Hensen N."/>
            <person name="Bonometti L."/>
            <person name="Westerberg I."/>
            <person name="Brannstrom I.O."/>
            <person name="Guillou S."/>
            <person name="Cros-Aarteil S."/>
            <person name="Calhoun S."/>
            <person name="Kuo A."/>
            <person name="Mondo S."/>
            <person name="Pangilinan J."/>
            <person name="Riley R."/>
            <person name="Labutti K."/>
            <person name="Andreopoulos B."/>
            <person name="Lipzen A."/>
            <person name="Chen C."/>
            <person name="Yanf M."/>
            <person name="Daum C."/>
            <person name="Ng V."/>
            <person name="Clum A."/>
            <person name="Steindorff A."/>
            <person name="Ohm R."/>
            <person name="Martin F."/>
            <person name="Silar P."/>
            <person name="Natvig D."/>
            <person name="Lalanne C."/>
            <person name="Gautier V."/>
            <person name="Ament-Velasquez S.L."/>
            <person name="Kruys A."/>
            <person name="Hutchinson M.I."/>
            <person name="Powell A.J."/>
            <person name="Barry K."/>
            <person name="Miller A.N."/>
            <person name="Grigoriev I.V."/>
            <person name="Debuchy R."/>
            <person name="Gladieux P."/>
            <person name="Thoren M.H."/>
            <person name="Johannesson H."/>
        </authorList>
    </citation>
    <scope>NUCLEOTIDE SEQUENCE</scope>
    <source>
        <strain evidence="1">CBS 118394</strain>
    </source>
</reference>
<gene>
    <name evidence="1" type="ORF">B0H66DRAFT_396426</name>
</gene>
<organism evidence="1 2">
    <name type="scientific">Apodospora peruviana</name>
    <dbReference type="NCBI Taxonomy" id="516989"/>
    <lineage>
        <taxon>Eukaryota</taxon>
        <taxon>Fungi</taxon>
        <taxon>Dikarya</taxon>
        <taxon>Ascomycota</taxon>
        <taxon>Pezizomycotina</taxon>
        <taxon>Sordariomycetes</taxon>
        <taxon>Sordariomycetidae</taxon>
        <taxon>Sordariales</taxon>
        <taxon>Lasiosphaeriaceae</taxon>
        <taxon>Apodospora</taxon>
    </lineage>
</organism>
<accession>A0AAE0LYE2</accession>
<dbReference type="GO" id="GO:0046475">
    <property type="term" value="P:glycerophospholipid catabolic process"/>
    <property type="evidence" value="ECO:0007669"/>
    <property type="project" value="TreeGrafter"/>
</dbReference>
<reference evidence="1" key="1">
    <citation type="journal article" date="2023" name="Mol. Phylogenet. Evol.">
        <title>Genome-scale phylogeny and comparative genomics of the fungal order Sordariales.</title>
        <authorList>
            <person name="Hensen N."/>
            <person name="Bonometti L."/>
            <person name="Westerberg I."/>
            <person name="Brannstrom I.O."/>
            <person name="Guillou S."/>
            <person name="Cros-Aarteil S."/>
            <person name="Calhoun S."/>
            <person name="Haridas S."/>
            <person name="Kuo A."/>
            <person name="Mondo S."/>
            <person name="Pangilinan J."/>
            <person name="Riley R."/>
            <person name="LaButti K."/>
            <person name="Andreopoulos B."/>
            <person name="Lipzen A."/>
            <person name="Chen C."/>
            <person name="Yan M."/>
            <person name="Daum C."/>
            <person name="Ng V."/>
            <person name="Clum A."/>
            <person name="Steindorff A."/>
            <person name="Ohm R.A."/>
            <person name="Martin F."/>
            <person name="Silar P."/>
            <person name="Natvig D.O."/>
            <person name="Lalanne C."/>
            <person name="Gautier V."/>
            <person name="Ament-Velasquez S.L."/>
            <person name="Kruys A."/>
            <person name="Hutchinson M.I."/>
            <person name="Powell A.J."/>
            <person name="Barry K."/>
            <person name="Miller A.N."/>
            <person name="Grigoriev I.V."/>
            <person name="Debuchy R."/>
            <person name="Gladieux P."/>
            <person name="Hiltunen Thoren M."/>
            <person name="Johannesson H."/>
        </authorList>
    </citation>
    <scope>NUCLEOTIDE SEQUENCE</scope>
    <source>
        <strain evidence="1">CBS 118394</strain>
    </source>
</reference>
<dbReference type="Proteomes" id="UP001283341">
    <property type="component" value="Unassembled WGS sequence"/>
</dbReference>
<dbReference type="EMBL" id="JAUEDM010000009">
    <property type="protein sequence ID" value="KAK3312288.1"/>
    <property type="molecule type" value="Genomic_DNA"/>
</dbReference>
<dbReference type="AlphaFoldDB" id="A0AAE0LYE2"/>
<evidence type="ECO:0000313" key="1">
    <source>
        <dbReference type="EMBL" id="KAK3312288.1"/>
    </source>
</evidence>
<name>A0AAE0LYE2_9PEZI</name>